<evidence type="ECO:0000313" key="13">
    <source>
        <dbReference type="Proteomes" id="UP000034837"/>
    </source>
</evidence>
<dbReference type="Gene3D" id="2.60.15.10">
    <property type="entry name" value="F0F1 ATP synthase delta/epsilon subunit, N-terminal"/>
    <property type="match status" value="1"/>
</dbReference>
<dbReference type="SUPFAM" id="SSF46604">
    <property type="entry name" value="Epsilon subunit of F1F0-ATP synthase C-terminal domain"/>
    <property type="match status" value="1"/>
</dbReference>
<reference evidence="12 13" key="1">
    <citation type="journal article" date="2015" name="Nature">
        <title>rRNA introns, odd ribosomes, and small enigmatic genomes across a large radiation of phyla.</title>
        <authorList>
            <person name="Brown C.T."/>
            <person name="Hug L.A."/>
            <person name="Thomas B.C."/>
            <person name="Sharon I."/>
            <person name="Castelle C.J."/>
            <person name="Singh A."/>
            <person name="Wilkins M.J."/>
            <person name="Williams K.H."/>
            <person name="Banfield J.F."/>
        </authorList>
    </citation>
    <scope>NUCLEOTIDE SEQUENCE [LARGE SCALE GENOMIC DNA]</scope>
</reference>
<gene>
    <name evidence="8" type="primary">atpC</name>
    <name evidence="12" type="ORF">UV20_C0001G0154</name>
</gene>
<dbReference type="GO" id="GO:0045259">
    <property type="term" value="C:proton-transporting ATP synthase complex"/>
    <property type="evidence" value="ECO:0007669"/>
    <property type="project" value="UniProtKB-KW"/>
</dbReference>
<dbReference type="GO" id="GO:0046933">
    <property type="term" value="F:proton-transporting ATP synthase activity, rotational mechanism"/>
    <property type="evidence" value="ECO:0007669"/>
    <property type="project" value="UniProtKB-UniRule"/>
</dbReference>
<evidence type="ECO:0000256" key="1">
    <source>
        <dbReference type="ARBA" id="ARBA00004202"/>
    </source>
</evidence>
<proteinExistence type="inferred from homology"/>
<feature type="domain" description="ATP synthase epsilon subunit C-terminal" evidence="10">
    <location>
        <begin position="88"/>
        <end position="133"/>
    </location>
</feature>
<evidence type="ECO:0000256" key="3">
    <source>
        <dbReference type="ARBA" id="ARBA00022448"/>
    </source>
</evidence>
<dbReference type="Pfam" id="PF02823">
    <property type="entry name" value="ATP-synt_DE_N"/>
    <property type="match status" value="1"/>
</dbReference>
<organism evidence="12 13">
    <name type="scientific">Candidatus Magasanikbacteria bacterium GW2011_GWA2_42_32</name>
    <dbReference type="NCBI Taxonomy" id="1619039"/>
    <lineage>
        <taxon>Bacteria</taxon>
        <taxon>Candidatus Magasanikiibacteriota</taxon>
    </lineage>
</organism>
<evidence type="ECO:0000256" key="2">
    <source>
        <dbReference type="ARBA" id="ARBA00005712"/>
    </source>
</evidence>
<dbReference type="Pfam" id="PF00401">
    <property type="entry name" value="ATP-synt_DE"/>
    <property type="match status" value="1"/>
</dbReference>
<dbReference type="CDD" id="cd12152">
    <property type="entry name" value="F1-ATPase_delta"/>
    <property type="match status" value="1"/>
</dbReference>
<evidence type="ECO:0000256" key="9">
    <source>
        <dbReference type="RuleBase" id="RU003656"/>
    </source>
</evidence>
<name>A0A0G1A974_9BACT</name>
<keyword evidence="4 8" id="KW-0406">Ion transport</keyword>
<accession>A0A0G1A974</accession>
<keyword evidence="7 8" id="KW-0066">ATP synthesis</keyword>
<comment type="similarity">
    <text evidence="2 8 9">Belongs to the ATPase epsilon chain family.</text>
</comment>
<evidence type="ECO:0000256" key="8">
    <source>
        <dbReference type="HAMAP-Rule" id="MF_00530"/>
    </source>
</evidence>
<dbReference type="EMBL" id="LCDO01000001">
    <property type="protein sequence ID" value="KKS57514.1"/>
    <property type="molecule type" value="Genomic_DNA"/>
</dbReference>
<dbReference type="SUPFAM" id="SSF51344">
    <property type="entry name" value="Epsilon subunit of F1F0-ATP synthase N-terminal domain"/>
    <property type="match status" value="1"/>
</dbReference>
<dbReference type="InterPro" id="IPR036771">
    <property type="entry name" value="ATPsynth_dsu/esu_N"/>
</dbReference>
<dbReference type="InterPro" id="IPR001469">
    <property type="entry name" value="ATP_synth_F1_dsu/esu"/>
</dbReference>
<protein>
    <recommendedName>
        <fullName evidence="8">ATP synthase epsilon chain</fullName>
    </recommendedName>
    <alternativeName>
        <fullName evidence="8">ATP synthase F1 sector epsilon subunit</fullName>
    </alternativeName>
    <alternativeName>
        <fullName evidence="8">F-ATPase epsilon subunit</fullName>
    </alternativeName>
</protein>
<feature type="domain" description="ATP synthase F1 complex delta/epsilon subunit N-terminal" evidence="11">
    <location>
        <begin position="5"/>
        <end position="84"/>
    </location>
</feature>
<comment type="subunit">
    <text evidence="8 9">F-type ATPases have 2 components, CF(1) - the catalytic core - and CF(0) - the membrane proton channel. CF(1) has five subunits: alpha(3), beta(3), gamma(1), delta(1), epsilon(1). CF(0) has three main subunits: a, b and c.</text>
</comment>
<comment type="function">
    <text evidence="8">Produces ATP from ADP in the presence of a proton gradient across the membrane.</text>
</comment>
<dbReference type="InterPro" id="IPR036794">
    <property type="entry name" value="ATP_F1_dsu/esu_C_sf"/>
</dbReference>
<evidence type="ECO:0000313" key="12">
    <source>
        <dbReference type="EMBL" id="KKS57514.1"/>
    </source>
</evidence>
<dbReference type="InterPro" id="IPR020546">
    <property type="entry name" value="ATP_synth_F1_dsu/esu_N"/>
</dbReference>
<dbReference type="InterPro" id="IPR020547">
    <property type="entry name" value="ATP_synth_F1_esu_C"/>
</dbReference>
<sequence length="151" mass="16756">MQKIDLQITTPEGVAYKASDIDAISLPTSTGEITILPGHIPLVSALIAGEARIKRGEETEFLAVSGGFIEVQPNFKVVVLADTAERAEHIDIDRAKKARQKAEELMKQKHVNDVEYAALTSKIEREMARVKVARRHKAHRTPGEFIKTDDE</sequence>
<evidence type="ECO:0000256" key="7">
    <source>
        <dbReference type="ARBA" id="ARBA00023310"/>
    </source>
</evidence>
<dbReference type="Proteomes" id="UP000034837">
    <property type="component" value="Unassembled WGS sequence"/>
</dbReference>
<keyword evidence="6 8" id="KW-0139">CF(1)</keyword>
<evidence type="ECO:0000259" key="11">
    <source>
        <dbReference type="Pfam" id="PF02823"/>
    </source>
</evidence>
<dbReference type="HAMAP" id="MF_00530">
    <property type="entry name" value="ATP_synth_epsil_bac"/>
    <property type="match status" value="1"/>
</dbReference>
<evidence type="ECO:0000256" key="5">
    <source>
        <dbReference type="ARBA" id="ARBA00023136"/>
    </source>
</evidence>
<keyword evidence="8" id="KW-1003">Cell membrane</keyword>
<keyword evidence="3 8" id="KW-0813">Transport</keyword>
<comment type="caution">
    <text evidence="12">The sequence shown here is derived from an EMBL/GenBank/DDBJ whole genome shotgun (WGS) entry which is preliminary data.</text>
</comment>
<dbReference type="AlphaFoldDB" id="A0A0G1A974"/>
<dbReference type="PANTHER" id="PTHR13822:SF10">
    <property type="entry name" value="ATP SYNTHASE EPSILON CHAIN, CHLOROPLASTIC"/>
    <property type="match status" value="1"/>
</dbReference>
<evidence type="ECO:0000259" key="10">
    <source>
        <dbReference type="Pfam" id="PF00401"/>
    </source>
</evidence>
<dbReference type="NCBIfam" id="TIGR01216">
    <property type="entry name" value="ATP_synt_epsi"/>
    <property type="match status" value="1"/>
</dbReference>
<comment type="subcellular location">
    <subcellularLocation>
        <location evidence="1 8">Cell membrane</location>
        <topology evidence="1 8">Peripheral membrane protein</topology>
    </subcellularLocation>
</comment>
<dbReference type="GO" id="GO:0005524">
    <property type="term" value="F:ATP binding"/>
    <property type="evidence" value="ECO:0007669"/>
    <property type="project" value="UniProtKB-UniRule"/>
</dbReference>
<evidence type="ECO:0000256" key="4">
    <source>
        <dbReference type="ARBA" id="ARBA00023065"/>
    </source>
</evidence>
<dbReference type="GO" id="GO:0005886">
    <property type="term" value="C:plasma membrane"/>
    <property type="evidence" value="ECO:0007669"/>
    <property type="project" value="UniProtKB-SubCell"/>
</dbReference>
<dbReference type="PATRIC" id="fig|1619039.3.peg.164"/>
<keyword evidence="5 8" id="KW-0472">Membrane</keyword>
<keyword evidence="8" id="KW-0375">Hydrogen ion transport</keyword>
<dbReference type="PANTHER" id="PTHR13822">
    <property type="entry name" value="ATP SYNTHASE DELTA/EPSILON CHAIN"/>
    <property type="match status" value="1"/>
</dbReference>
<evidence type="ECO:0000256" key="6">
    <source>
        <dbReference type="ARBA" id="ARBA00023196"/>
    </source>
</evidence>